<reference evidence="1" key="1">
    <citation type="submission" date="2021-01" db="EMBL/GenBank/DDBJ databases">
        <authorList>
            <person name="Corre E."/>
            <person name="Pelletier E."/>
            <person name="Niang G."/>
            <person name="Scheremetjew M."/>
            <person name="Finn R."/>
            <person name="Kale V."/>
            <person name="Holt S."/>
            <person name="Cochrane G."/>
            <person name="Meng A."/>
            <person name="Brown T."/>
            <person name="Cohen L."/>
        </authorList>
    </citation>
    <scope>NUCLEOTIDE SEQUENCE</scope>
    <source>
        <strain evidence="1">GSO104</strain>
    </source>
</reference>
<proteinExistence type="predicted"/>
<dbReference type="AlphaFoldDB" id="A0A7S4VYD9"/>
<organism evidence="1">
    <name type="scientific">Ditylum brightwellii</name>
    <dbReference type="NCBI Taxonomy" id="49249"/>
    <lineage>
        <taxon>Eukaryota</taxon>
        <taxon>Sar</taxon>
        <taxon>Stramenopiles</taxon>
        <taxon>Ochrophyta</taxon>
        <taxon>Bacillariophyta</taxon>
        <taxon>Mediophyceae</taxon>
        <taxon>Lithodesmiophycidae</taxon>
        <taxon>Lithodesmiales</taxon>
        <taxon>Lithodesmiaceae</taxon>
        <taxon>Ditylum</taxon>
    </lineage>
</organism>
<dbReference type="EMBL" id="HBNS01040930">
    <property type="protein sequence ID" value="CAE4639367.1"/>
    <property type="molecule type" value="Transcribed_RNA"/>
</dbReference>
<protein>
    <submittedName>
        <fullName evidence="1">Uncharacterized protein</fullName>
    </submittedName>
</protein>
<name>A0A7S4VYD9_9STRA</name>
<sequence>MCWQWRGTTKKGTSMKTSGKPKIFRQIWNAQNVHFNMDTTQSELSVINKQVRQAYTLKHFMFESDHLLFATSLHDHLQSSHKSKTHWFQSVCIAVHDFKVVHKRSPTQQILVDFSHRL</sequence>
<gene>
    <name evidence="1" type="ORF">DBRI00130_LOCUS31864</name>
</gene>
<evidence type="ECO:0000313" key="1">
    <source>
        <dbReference type="EMBL" id="CAE4639367.1"/>
    </source>
</evidence>
<accession>A0A7S4VYD9</accession>